<evidence type="ECO:0000313" key="7">
    <source>
        <dbReference type="EMBL" id="CAB4738249.1"/>
    </source>
</evidence>
<dbReference type="GO" id="GO:0030246">
    <property type="term" value="F:carbohydrate binding"/>
    <property type="evidence" value="ECO:0007669"/>
    <property type="project" value="UniProtKB-ARBA"/>
</dbReference>
<dbReference type="PANTHER" id="PTHR46847:SF4">
    <property type="entry name" value="AUTOINDUCER 2-BINDING PROTEIN LSRB"/>
    <property type="match status" value="1"/>
</dbReference>
<comment type="subcellular location">
    <subcellularLocation>
        <location evidence="1">Cell envelope</location>
    </subcellularLocation>
</comment>
<dbReference type="EMBL" id="CAEZUG010000014">
    <property type="protein sequence ID" value="CAB4587817.1"/>
    <property type="molecule type" value="Genomic_DNA"/>
</dbReference>
<dbReference type="GO" id="GO:0030313">
    <property type="term" value="C:cell envelope"/>
    <property type="evidence" value="ECO:0007669"/>
    <property type="project" value="UniProtKB-SubCell"/>
</dbReference>
<dbReference type="InterPro" id="IPR025997">
    <property type="entry name" value="SBP_2_dom"/>
</dbReference>
<evidence type="ECO:0000313" key="5">
    <source>
        <dbReference type="EMBL" id="CAB4587817.1"/>
    </source>
</evidence>
<dbReference type="PANTHER" id="PTHR46847">
    <property type="entry name" value="D-ALLOSE-BINDING PERIPLASMIC PROTEIN-RELATED"/>
    <property type="match status" value="1"/>
</dbReference>
<name>A0A6J6FHD3_9ZZZZ</name>
<keyword evidence="3" id="KW-0732">Signal</keyword>
<feature type="domain" description="Periplasmic binding protein" evidence="4">
    <location>
        <begin position="36"/>
        <end position="298"/>
    </location>
</feature>
<dbReference type="InterPro" id="IPR028082">
    <property type="entry name" value="Peripla_BP_I"/>
</dbReference>
<evidence type="ECO:0000256" key="1">
    <source>
        <dbReference type="ARBA" id="ARBA00004196"/>
    </source>
</evidence>
<dbReference type="EMBL" id="CAEZWQ010000007">
    <property type="protein sequence ID" value="CAB4654833.1"/>
    <property type="molecule type" value="Genomic_DNA"/>
</dbReference>
<dbReference type="Gene3D" id="3.40.50.2300">
    <property type="match status" value="2"/>
</dbReference>
<organism evidence="5">
    <name type="scientific">freshwater metagenome</name>
    <dbReference type="NCBI Taxonomy" id="449393"/>
    <lineage>
        <taxon>unclassified sequences</taxon>
        <taxon>metagenomes</taxon>
        <taxon>ecological metagenomes</taxon>
    </lineage>
</organism>
<evidence type="ECO:0000256" key="2">
    <source>
        <dbReference type="ARBA" id="ARBA00007639"/>
    </source>
</evidence>
<sequence>MSLKSKKAIFIPLLTVAALLASGTTASHAAASKGLVGFSYPIEANTYLKAIGLAAESTLKKAGYTMLAIDAQLDGNKQISDVETMITKKVKAMIIYPLDSNGMKPVLTKAAAAGIKVITMNYSVGDSVKAPPAPSLAQVQDGFPQRSLATARVAWLKKVLPKGGNILYVGLGFPVAALEMHANLFKEEVDQDTAFEYLGRVDNMSDDSEGGRKAVDEALIKFPNIDAIVAYNDPTALGAYSAVKAAGKAGKIKVIGLQMQPEAVNSIKAGQINGSWDFNPVASGVSLASLTISILKGEAKSKWSKTIQTPAVFFDKTTIAKFVPWDTRVKGLK</sequence>
<dbReference type="SUPFAM" id="SSF53822">
    <property type="entry name" value="Periplasmic binding protein-like I"/>
    <property type="match status" value="1"/>
</dbReference>
<evidence type="ECO:0000256" key="3">
    <source>
        <dbReference type="ARBA" id="ARBA00022729"/>
    </source>
</evidence>
<comment type="similarity">
    <text evidence="2">Belongs to the bacterial solute-binding protein 2 family.</text>
</comment>
<accession>A0A6J6FHD3</accession>
<dbReference type="CDD" id="cd01536">
    <property type="entry name" value="PBP1_ABC_sugar_binding-like"/>
    <property type="match status" value="1"/>
</dbReference>
<gene>
    <name evidence="5" type="ORF">UFOPK1795_00390</name>
    <name evidence="6" type="ORF">UFOPK2275_00157</name>
    <name evidence="7" type="ORF">UFOPK2816_00113</name>
</gene>
<reference evidence="5" key="1">
    <citation type="submission" date="2020-05" db="EMBL/GenBank/DDBJ databases">
        <authorList>
            <person name="Chiriac C."/>
            <person name="Salcher M."/>
            <person name="Ghai R."/>
            <person name="Kavagutti S V."/>
        </authorList>
    </citation>
    <scope>NUCLEOTIDE SEQUENCE</scope>
</reference>
<evidence type="ECO:0000313" key="6">
    <source>
        <dbReference type="EMBL" id="CAB4654833.1"/>
    </source>
</evidence>
<evidence type="ECO:0000259" key="4">
    <source>
        <dbReference type="Pfam" id="PF13407"/>
    </source>
</evidence>
<protein>
    <submittedName>
        <fullName evidence="5">Unannotated protein</fullName>
    </submittedName>
</protein>
<proteinExistence type="inferred from homology"/>
<dbReference type="EMBL" id="CAEZZB010000004">
    <property type="protein sequence ID" value="CAB4738249.1"/>
    <property type="molecule type" value="Genomic_DNA"/>
</dbReference>
<dbReference type="Pfam" id="PF13407">
    <property type="entry name" value="Peripla_BP_4"/>
    <property type="match status" value="1"/>
</dbReference>
<dbReference type="AlphaFoldDB" id="A0A6J6FHD3"/>